<evidence type="ECO:0000313" key="4">
    <source>
        <dbReference type="Proteomes" id="UP000077671"/>
    </source>
</evidence>
<gene>
    <name evidence="3" type="ORF">A4X03_0g7247</name>
    <name evidence="2" type="ORF">JKIAZH3_G5125</name>
</gene>
<accession>A0A177VET6</accession>
<comment type="caution">
    <text evidence="3">The sequence shown here is derived from an EMBL/GenBank/DDBJ whole genome shotgun (WGS) entry which is preliminary data.</text>
</comment>
<dbReference type="EMBL" id="CAJHJG010005753">
    <property type="protein sequence ID" value="CAD6952420.1"/>
    <property type="molecule type" value="Genomic_DNA"/>
</dbReference>
<feature type="region of interest" description="Disordered" evidence="1">
    <location>
        <begin position="1"/>
        <end position="131"/>
    </location>
</feature>
<reference evidence="2" key="3">
    <citation type="submission" date="2020-10" db="EMBL/GenBank/DDBJ databases">
        <authorList>
            <person name="Sedaghatjoo S."/>
        </authorList>
    </citation>
    <scope>NUCLEOTIDE SEQUENCE</scope>
    <source>
        <strain evidence="2">AZH3</strain>
    </source>
</reference>
<proteinExistence type="predicted"/>
<evidence type="ECO:0000313" key="5">
    <source>
        <dbReference type="Proteomes" id="UP000836402"/>
    </source>
</evidence>
<feature type="compositionally biased region" description="Basic residues" evidence="1">
    <location>
        <begin position="82"/>
        <end position="93"/>
    </location>
</feature>
<feature type="compositionally biased region" description="Polar residues" evidence="1">
    <location>
        <begin position="33"/>
        <end position="42"/>
    </location>
</feature>
<evidence type="ECO:0000313" key="3">
    <source>
        <dbReference type="EMBL" id="KAE8246553.1"/>
    </source>
</evidence>
<feature type="compositionally biased region" description="Low complexity" evidence="1">
    <location>
        <begin position="190"/>
        <end position="223"/>
    </location>
</feature>
<protein>
    <submittedName>
        <fullName evidence="3">Uncharacterized protein</fullName>
    </submittedName>
</protein>
<reference evidence="3" key="1">
    <citation type="submission" date="2016-04" db="EMBL/GenBank/DDBJ databases">
        <authorList>
            <person name="Nguyen H.D."/>
            <person name="Kesanakurti P."/>
            <person name="Cullis J."/>
            <person name="Levesque C.A."/>
            <person name="Hambleton S."/>
        </authorList>
    </citation>
    <scope>NUCLEOTIDE SEQUENCE</scope>
    <source>
        <strain evidence="3">DAOMC 238032</strain>
    </source>
</reference>
<organism evidence="3 4">
    <name type="scientific">Tilletia caries</name>
    <name type="common">wheat bunt fungus</name>
    <dbReference type="NCBI Taxonomy" id="13290"/>
    <lineage>
        <taxon>Eukaryota</taxon>
        <taxon>Fungi</taxon>
        <taxon>Dikarya</taxon>
        <taxon>Basidiomycota</taxon>
        <taxon>Ustilaginomycotina</taxon>
        <taxon>Exobasidiomycetes</taxon>
        <taxon>Tilletiales</taxon>
        <taxon>Tilletiaceae</taxon>
        <taxon>Tilletia</taxon>
    </lineage>
</organism>
<dbReference type="Proteomes" id="UP000836402">
    <property type="component" value="Unassembled WGS sequence"/>
</dbReference>
<reference evidence="3" key="2">
    <citation type="journal article" date="2019" name="IMA Fungus">
        <title>Genome sequencing and comparison of five Tilletia species to identify candidate genes for the detection of regulated species infecting wheat.</title>
        <authorList>
            <person name="Nguyen H.D.T."/>
            <person name="Sultana T."/>
            <person name="Kesanakurti P."/>
            <person name="Hambleton S."/>
        </authorList>
    </citation>
    <scope>NUCLEOTIDE SEQUENCE</scope>
    <source>
        <strain evidence="3">DAOMC 238032</strain>
    </source>
</reference>
<dbReference type="AlphaFoldDB" id="A0A177VET6"/>
<dbReference type="Proteomes" id="UP000077671">
    <property type="component" value="Unassembled WGS sequence"/>
</dbReference>
<evidence type="ECO:0000256" key="1">
    <source>
        <dbReference type="SAM" id="MobiDB-lite"/>
    </source>
</evidence>
<evidence type="ECO:0000313" key="2">
    <source>
        <dbReference type="EMBL" id="CAD6952420.1"/>
    </source>
</evidence>
<keyword evidence="5" id="KW-1185">Reference proteome</keyword>
<feature type="region of interest" description="Disordered" evidence="1">
    <location>
        <begin position="181"/>
        <end position="242"/>
    </location>
</feature>
<sequence length="242" mass="26076">MSCQRESEAGRVVFGESTSTQASERRPRKRRPTQSGHGTESATSDEDDQQEIDQTLPGEGPETEQTGDHEEPDEDSESSKHKESKKGKTKGKARQTSEGESEGDLDDDEDIPTKAPARKGRRPPSTTNTSIDVLCTLTKALLEVNIQQLLTAKGKKGIDVDEFGDLGLESTIKLLRTNALSTPESLFAKTTSARPAPTASTSTRPRASAPARTESAPTTSSSRARPHYTESTSSARAHRRGG</sequence>
<name>A0A177VET6_9BASI</name>
<dbReference type="EMBL" id="LWDD02001641">
    <property type="protein sequence ID" value="KAE8246553.1"/>
    <property type="molecule type" value="Genomic_DNA"/>
</dbReference>
<feature type="compositionally biased region" description="Acidic residues" evidence="1">
    <location>
        <begin position="99"/>
        <end position="110"/>
    </location>
</feature>